<reference evidence="8 9" key="1">
    <citation type="submission" date="2018-12" db="EMBL/GenBank/DDBJ databases">
        <authorList>
            <consortium name="Pathogen Informatics"/>
        </authorList>
    </citation>
    <scope>NUCLEOTIDE SEQUENCE [LARGE SCALE GENOMIC DNA]</scope>
    <source>
        <strain evidence="8 9">NCTC12227</strain>
    </source>
</reference>
<dbReference type="OrthoDB" id="8607337at2"/>
<keyword evidence="4" id="KW-0449">Lipoprotein</keyword>
<dbReference type="EMBL" id="LR134516">
    <property type="protein sequence ID" value="VEJ21872.1"/>
    <property type="molecule type" value="Genomic_DNA"/>
</dbReference>
<dbReference type="RefSeq" id="WP_126304944.1">
    <property type="nucleotide sequence ID" value="NZ_LR134516.1"/>
</dbReference>
<evidence type="ECO:0000313" key="9">
    <source>
        <dbReference type="Proteomes" id="UP000268229"/>
    </source>
</evidence>
<evidence type="ECO:0000256" key="1">
    <source>
        <dbReference type="ARBA" id="ARBA00022729"/>
    </source>
</evidence>
<dbReference type="InterPro" id="IPR036328">
    <property type="entry name" value="MliC_sf"/>
</dbReference>
<evidence type="ECO:0000256" key="2">
    <source>
        <dbReference type="ARBA" id="ARBA00023136"/>
    </source>
</evidence>
<feature type="chain" id="PRO_5019324257" description="C-type lysozyme inhibitor domain-containing protein" evidence="6">
    <location>
        <begin position="21"/>
        <end position="169"/>
    </location>
</feature>
<feature type="signal peptide" evidence="6">
    <location>
        <begin position="1"/>
        <end position="20"/>
    </location>
</feature>
<accession>A0A448UD94</accession>
<gene>
    <name evidence="8" type="ORF">NCTC12227_01638</name>
</gene>
<dbReference type="AlphaFoldDB" id="A0A448UD94"/>
<evidence type="ECO:0000256" key="5">
    <source>
        <dbReference type="SAM" id="MobiDB-lite"/>
    </source>
</evidence>
<feature type="compositionally biased region" description="Low complexity" evidence="5">
    <location>
        <begin position="32"/>
        <end position="52"/>
    </location>
</feature>
<proteinExistence type="predicted"/>
<keyword evidence="1 6" id="KW-0732">Signal</keyword>
<name>A0A448UD94_9NEIS</name>
<evidence type="ECO:0000256" key="6">
    <source>
        <dbReference type="SAM" id="SignalP"/>
    </source>
</evidence>
<protein>
    <recommendedName>
        <fullName evidence="7">C-type lysozyme inhibitor domain-containing protein</fullName>
    </recommendedName>
</protein>
<organism evidence="8 9">
    <name type="scientific">Neisseria animaloris</name>
    <dbReference type="NCBI Taxonomy" id="326522"/>
    <lineage>
        <taxon>Bacteria</taxon>
        <taxon>Pseudomonadati</taxon>
        <taxon>Pseudomonadota</taxon>
        <taxon>Betaproteobacteria</taxon>
        <taxon>Neisseriales</taxon>
        <taxon>Neisseriaceae</taxon>
        <taxon>Neisseria</taxon>
    </lineage>
</organism>
<dbReference type="KEGG" id="nani:NCTC12227_01638"/>
<dbReference type="PROSITE" id="PS51257">
    <property type="entry name" value="PROKAR_LIPOPROTEIN"/>
    <property type="match status" value="1"/>
</dbReference>
<feature type="domain" description="C-type lysozyme inhibitor" evidence="7">
    <location>
        <begin position="71"/>
        <end position="109"/>
    </location>
</feature>
<evidence type="ECO:0000256" key="3">
    <source>
        <dbReference type="ARBA" id="ARBA00023139"/>
    </source>
</evidence>
<dbReference type="InterPro" id="IPR018660">
    <property type="entry name" value="MliC"/>
</dbReference>
<dbReference type="Pfam" id="PF09864">
    <property type="entry name" value="MliC"/>
    <property type="match status" value="1"/>
</dbReference>
<keyword evidence="9" id="KW-1185">Reference proteome</keyword>
<dbReference type="Proteomes" id="UP000268229">
    <property type="component" value="Chromosome"/>
</dbReference>
<keyword evidence="2" id="KW-0472">Membrane</keyword>
<evidence type="ECO:0000259" key="7">
    <source>
        <dbReference type="Pfam" id="PF09864"/>
    </source>
</evidence>
<dbReference type="Gene3D" id="2.40.128.200">
    <property type="match status" value="1"/>
</dbReference>
<keyword evidence="3" id="KW-0564">Palmitate</keyword>
<sequence>MTVSQKILPLLALLALSACGEQKTAEAPPAPAASAVSEAAPSDQAAAPQPADNRLGGNLAAKADDARWLSYQCADGKTLDTRYYRDADGAAAQIRADGQTFTLPYNREGSNDDLTAFGNGEYTWTIDNQFQTDFYKEENGFWTRHEKQQVASEVMDVDNVLMKNCAPVR</sequence>
<evidence type="ECO:0000256" key="4">
    <source>
        <dbReference type="ARBA" id="ARBA00023288"/>
    </source>
</evidence>
<evidence type="ECO:0000313" key="8">
    <source>
        <dbReference type="EMBL" id="VEJ21872.1"/>
    </source>
</evidence>
<feature type="region of interest" description="Disordered" evidence="5">
    <location>
        <begin position="23"/>
        <end position="57"/>
    </location>
</feature>